<dbReference type="Proteomes" id="UP000294547">
    <property type="component" value="Unassembled WGS sequence"/>
</dbReference>
<dbReference type="OrthoDB" id="9814797at2"/>
<dbReference type="RefSeq" id="WP_126536100.1">
    <property type="nucleotide sequence ID" value="NZ_BSPM01000008.1"/>
</dbReference>
<evidence type="ECO:0000313" key="1">
    <source>
        <dbReference type="EMBL" id="TDP87064.1"/>
    </source>
</evidence>
<protein>
    <submittedName>
        <fullName evidence="1">Uncharacterized protein (DUF849 family)</fullName>
    </submittedName>
</protein>
<dbReference type="PANTHER" id="PTHR37418">
    <property type="entry name" value="3-KETO-5-AMINOHEXANOATE CLEAVAGE ENZYME-RELATED"/>
    <property type="match status" value="1"/>
</dbReference>
<keyword evidence="2" id="KW-1185">Reference proteome</keyword>
<dbReference type="Pfam" id="PF05853">
    <property type="entry name" value="BKACE"/>
    <property type="match status" value="1"/>
</dbReference>
<comment type="caution">
    <text evidence="1">The sequence shown here is derived from an EMBL/GenBank/DDBJ whole genome shotgun (WGS) entry which is preliminary data.</text>
</comment>
<reference evidence="1 2" key="1">
    <citation type="submission" date="2019-03" db="EMBL/GenBank/DDBJ databases">
        <title>Genomic Encyclopedia of Type Strains, Phase IV (KMG-IV): sequencing the most valuable type-strain genomes for metagenomic binning, comparative biology and taxonomic classification.</title>
        <authorList>
            <person name="Goeker M."/>
        </authorList>
    </citation>
    <scope>NUCLEOTIDE SEQUENCE [LARGE SCALE GENOMIC DNA]</scope>
    <source>
        <strain evidence="1 2">DSM 102969</strain>
    </source>
</reference>
<organism evidence="1 2">
    <name type="scientific">Oharaeibacter diazotrophicus</name>
    <dbReference type="NCBI Taxonomy" id="1920512"/>
    <lineage>
        <taxon>Bacteria</taxon>
        <taxon>Pseudomonadati</taxon>
        <taxon>Pseudomonadota</taxon>
        <taxon>Alphaproteobacteria</taxon>
        <taxon>Hyphomicrobiales</taxon>
        <taxon>Pleomorphomonadaceae</taxon>
        <taxon>Oharaeibacter</taxon>
    </lineage>
</organism>
<dbReference type="GO" id="GO:0043720">
    <property type="term" value="F:3-keto-5-aminohexanoate cleavage activity"/>
    <property type="evidence" value="ECO:0007669"/>
    <property type="project" value="InterPro"/>
</dbReference>
<name>A0A4R6RKP6_9HYPH</name>
<accession>A0A4R6RKP6</accession>
<dbReference type="InterPro" id="IPR013785">
    <property type="entry name" value="Aldolase_TIM"/>
</dbReference>
<dbReference type="PANTHER" id="PTHR37418:SF1">
    <property type="entry name" value="3-KETO-5-AMINOHEXANOATE CLEAVAGE PROTEIN"/>
    <property type="match status" value="1"/>
</dbReference>
<gene>
    <name evidence="1" type="ORF">EDD54_0949</name>
</gene>
<evidence type="ECO:0000313" key="2">
    <source>
        <dbReference type="Proteomes" id="UP000294547"/>
    </source>
</evidence>
<proteinExistence type="predicted"/>
<dbReference type="EMBL" id="SNXY01000006">
    <property type="protein sequence ID" value="TDP87064.1"/>
    <property type="molecule type" value="Genomic_DNA"/>
</dbReference>
<sequence>MIQAALNGNRNTDWHPAVPVGADAIAAAAVAAVAAGAACLHVHPRGADGLESLEPAAVEPVLHAVRAAVPGVPVGISTGDWIAPRGRARIDRLAALVEKPDYVSVNLSEVDAPDVIAAALGLGIGVEAGLFDVADVDRLATLPQRGACLRLLVEIGEQDEAEARAAFDAVVLAIVRHRLEAPPLAHGFDDQLWSVNRAAIGLGLDIRTGLEDGRLLPDGGLARDNADLVAAAVRLVQSG</sequence>
<dbReference type="InterPro" id="IPR008567">
    <property type="entry name" value="BKACE"/>
</dbReference>
<dbReference type="AlphaFoldDB" id="A0A4R6RKP6"/>
<dbReference type="Gene3D" id="3.20.20.70">
    <property type="entry name" value="Aldolase class I"/>
    <property type="match status" value="1"/>
</dbReference>